<reference evidence="2" key="1">
    <citation type="submission" date="2023-07" db="EMBL/GenBank/DDBJ databases">
        <title>Genome content predicts the carbon catabolic preferences of heterotrophic bacteria.</title>
        <authorList>
            <person name="Gralka M."/>
        </authorList>
    </citation>
    <scope>NUCLEOTIDE SEQUENCE</scope>
    <source>
        <strain evidence="2">I2M16</strain>
    </source>
</reference>
<dbReference type="EMBL" id="JAUOPG010000006">
    <property type="protein sequence ID" value="MDO6453972.1"/>
    <property type="molecule type" value="Genomic_DNA"/>
</dbReference>
<dbReference type="InterPro" id="IPR010865">
    <property type="entry name" value="DUF1499"/>
</dbReference>
<accession>A0AAW7XK35</accession>
<sequence>MRKEPSRLGSVILGFSLLGLLAVLIILFGARLGLWEPIVGFQLARTYMNPIAYSILGLGVVGCIYQLVVSNRCGAIKSAFAGLVGLALLAPVIISSVMPAQSFPPIHDITTNTNNPPAFLVLDESRKGAKNSLVYGGAEVAEMQKKAYADIAPIQTSKTAQQAFSESLRVANEMGWEIVAQDENALRFEASARTPVFQFVDDVVVTVTTEGSASRVDIRSVSRIGRSDRGANAARIREFIETFDQ</sequence>
<protein>
    <submittedName>
        <fullName evidence="2">DUF1499 domain-containing protein</fullName>
    </submittedName>
</protein>
<comment type="caution">
    <text evidence="2">The sequence shown here is derived from an EMBL/GenBank/DDBJ whole genome shotgun (WGS) entry which is preliminary data.</text>
</comment>
<keyword evidence="1" id="KW-0472">Membrane</keyword>
<feature type="transmembrane region" description="Helical" evidence="1">
    <location>
        <begin position="50"/>
        <end position="68"/>
    </location>
</feature>
<evidence type="ECO:0000256" key="1">
    <source>
        <dbReference type="SAM" id="Phobius"/>
    </source>
</evidence>
<feature type="transmembrane region" description="Helical" evidence="1">
    <location>
        <begin position="80"/>
        <end position="98"/>
    </location>
</feature>
<dbReference type="Proteomes" id="UP001169862">
    <property type="component" value="Unassembled WGS sequence"/>
</dbReference>
<organism evidence="2 3">
    <name type="scientific">Neptunomonas phycophila</name>
    <dbReference type="NCBI Taxonomy" id="1572645"/>
    <lineage>
        <taxon>Bacteria</taxon>
        <taxon>Pseudomonadati</taxon>
        <taxon>Pseudomonadota</taxon>
        <taxon>Gammaproteobacteria</taxon>
        <taxon>Oceanospirillales</taxon>
        <taxon>Oceanospirillaceae</taxon>
        <taxon>Neptunomonas</taxon>
    </lineage>
</organism>
<gene>
    <name evidence="2" type="ORF">Q4490_10390</name>
</gene>
<dbReference type="RefSeq" id="WP_215152680.1">
    <property type="nucleotide sequence ID" value="NZ_JAHHDZ010000019.1"/>
</dbReference>
<dbReference type="AlphaFoldDB" id="A0AAW7XK35"/>
<keyword evidence="1" id="KW-0812">Transmembrane</keyword>
<dbReference type="Pfam" id="PF07386">
    <property type="entry name" value="DUF1499"/>
    <property type="match status" value="1"/>
</dbReference>
<evidence type="ECO:0000313" key="2">
    <source>
        <dbReference type="EMBL" id="MDO6453972.1"/>
    </source>
</evidence>
<evidence type="ECO:0000313" key="3">
    <source>
        <dbReference type="Proteomes" id="UP001169862"/>
    </source>
</evidence>
<feature type="transmembrane region" description="Helical" evidence="1">
    <location>
        <begin position="12"/>
        <end position="30"/>
    </location>
</feature>
<proteinExistence type="predicted"/>
<keyword evidence="1" id="KW-1133">Transmembrane helix</keyword>
<name>A0AAW7XK35_9GAMM</name>